<dbReference type="EMBL" id="STFG01000007">
    <property type="protein sequence ID" value="THU02040.1"/>
    <property type="molecule type" value="Genomic_DNA"/>
</dbReference>
<dbReference type="InterPro" id="IPR012434">
    <property type="entry name" value="DUF1631"/>
</dbReference>
<protein>
    <submittedName>
        <fullName evidence="1">DUF1631 domain-containing protein</fullName>
    </submittedName>
</protein>
<reference evidence="1 2" key="1">
    <citation type="journal article" date="2015" name="Antonie Van Leeuwenhoek">
        <title>Lampropedia puyangensis sp. nov., isolated from symptomatic bark of Populus ? euramericana canker and emended description of Lampropedia hyalina (Ehrenberg 1832) Lee et al. 2004.</title>
        <authorList>
            <person name="Li Y."/>
            <person name="Wang T."/>
            <person name="Piao C.G."/>
            <person name="Wang L.F."/>
            <person name="Tian G.Z."/>
            <person name="Zhu T.H."/>
            <person name="Guo M.W."/>
        </authorList>
    </citation>
    <scope>NUCLEOTIDE SEQUENCE [LARGE SCALE GENOMIC DNA]</scope>
    <source>
        <strain evidence="1 2">2-bin</strain>
    </source>
</reference>
<comment type="caution">
    <text evidence="1">The sequence shown here is derived from an EMBL/GenBank/DDBJ whole genome shotgun (WGS) entry which is preliminary data.</text>
</comment>
<dbReference type="OrthoDB" id="6188167at2"/>
<evidence type="ECO:0000313" key="1">
    <source>
        <dbReference type="EMBL" id="THU02040.1"/>
    </source>
</evidence>
<dbReference type="AlphaFoldDB" id="A0A4S8F3V4"/>
<organism evidence="1 2">
    <name type="scientific">Lampropedia puyangensis</name>
    <dbReference type="NCBI Taxonomy" id="1330072"/>
    <lineage>
        <taxon>Bacteria</taxon>
        <taxon>Pseudomonadati</taxon>
        <taxon>Pseudomonadota</taxon>
        <taxon>Betaproteobacteria</taxon>
        <taxon>Burkholderiales</taxon>
        <taxon>Comamonadaceae</taxon>
        <taxon>Lampropedia</taxon>
    </lineage>
</organism>
<dbReference type="Pfam" id="PF07793">
    <property type="entry name" value="DUF1631"/>
    <property type="match status" value="1"/>
</dbReference>
<dbReference type="Proteomes" id="UP000308917">
    <property type="component" value="Unassembled WGS sequence"/>
</dbReference>
<evidence type="ECO:0000313" key="2">
    <source>
        <dbReference type="Proteomes" id="UP000308917"/>
    </source>
</evidence>
<dbReference type="RefSeq" id="WP_136573348.1">
    <property type="nucleotide sequence ID" value="NZ_STFG01000007.1"/>
</dbReference>
<proteinExistence type="predicted"/>
<keyword evidence="2" id="KW-1185">Reference proteome</keyword>
<gene>
    <name evidence="1" type="ORF">E9531_08585</name>
</gene>
<sequence>MHQPEEHWALFKKGVVSALYESNAVMRRVLRDMAARIAQASSPSLGSAAQQATAVQTLHFLEKSHDLWVKQYPAYLLEAFSEVVDFDLVAQDDDIISSLGSIDAVSNLSIQAKSELMHANRTMEAAVAPILESLDGLVSAARGYTYARRDRNPLRPENYLQAMQKMVYSTEGGNDASNIALVKQFGVAVTSSLSRTYSLVVTQLSEAGVEQVQKRNTAFGAMTTGYGNLSFMEKKQPTETERLLTKEEILSALGNQSSQYILAASGSNAGGSHVSDQVATKSDTEHLSSSVKEASQTNAATGALTYQALMLDVVKAVAPLQPIKEQVALLQPALRKLVQTDPAFLRDADHPARLFLTEIQKRSRALNVGDEGALLAFATALRSAIADGHLTKASSVKRFQAAFISLQTGGGDQYQEVIDSTLQWNTDAVLEQVIAGIRAHELYSTAHARVQAFATGPWAKVITKSLLRYLKASAAPVQLSFSELIRVDPQGYFSLVPVLLGSVQAGQFRTANPESLRAIKNMYDELRSGLLSVGLEHEKVDAAVSKLKELHRQALQEASAEQAQTGGVQLLYASPNGAAINIGATPEKALTDTGDGKPQGAAGMQLPLLTRVTMGVEPQHGLIGTQAAELPEASQRPKARPGADEAELPDLRMGCWLLLGGGDVAPTQLTWVSPDQSIFMFTAPDGSSQTMTRRRLLGMYAQGDVRVLDSSA</sequence>
<name>A0A4S8F3V4_9BURK</name>
<accession>A0A4S8F3V4</accession>